<keyword evidence="2 8" id="KW-0813">Transport</keyword>
<dbReference type="InterPro" id="IPR023997">
    <property type="entry name" value="TonB-dep_OMP_SusC/RagA_CS"/>
</dbReference>
<comment type="similarity">
    <text evidence="8 9">Belongs to the TonB-dependent receptor family.</text>
</comment>
<keyword evidence="4 8" id="KW-0812">Transmembrane</keyword>
<feature type="domain" description="TonB-dependent receptor-like beta-barrel" evidence="11">
    <location>
        <begin position="514"/>
        <end position="1087"/>
    </location>
</feature>
<reference evidence="13 14" key="1">
    <citation type="submission" date="2016-10" db="EMBL/GenBank/DDBJ databases">
        <authorList>
            <person name="de Groot N.N."/>
        </authorList>
    </citation>
    <scope>NUCLEOTIDE SEQUENCE [LARGE SCALE GENOMIC DNA]</scope>
    <source>
        <strain evidence="13 14">DSM 527</strain>
    </source>
</reference>
<evidence type="ECO:0000256" key="10">
    <source>
        <dbReference type="SAM" id="Phobius"/>
    </source>
</evidence>
<dbReference type="SUPFAM" id="SSF49464">
    <property type="entry name" value="Carboxypeptidase regulatory domain-like"/>
    <property type="match status" value="1"/>
</dbReference>
<keyword evidence="7 8" id="KW-0998">Cell outer membrane</keyword>
<dbReference type="Gene3D" id="2.60.40.1120">
    <property type="entry name" value="Carboxypeptidase-like, regulatory domain"/>
    <property type="match status" value="1"/>
</dbReference>
<evidence type="ECO:0000256" key="2">
    <source>
        <dbReference type="ARBA" id="ARBA00022448"/>
    </source>
</evidence>
<dbReference type="InterPro" id="IPR012910">
    <property type="entry name" value="Plug_dom"/>
</dbReference>
<evidence type="ECO:0000256" key="5">
    <source>
        <dbReference type="ARBA" id="ARBA00023077"/>
    </source>
</evidence>
<organism evidence="13 14">
    <name type="scientific">Chitinophaga filiformis</name>
    <name type="common">Myxococcus filiformis</name>
    <name type="synonym">Flexibacter filiformis</name>
    <dbReference type="NCBI Taxonomy" id="104663"/>
    <lineage>
        <taxon>Bacteria</taxon>
        <taxon>Pseudomonadati</taxon>
        <taxon>Bacteroidota</taxon>
        <taxon>Chitinophagia</taxon>
        <taxon>Chitinophagales</taxon>
        <taxon>Chitinophagaceae</taxon>
        <taxon>Chitinophaga</taxon>
    </lineage>
</organism>
<evidence type="ECO:0000256" key="6">
    <source>
        <dbReference type="ARBA" id="ARBA00023136"/>
    </source>
</evidence>
<name>A0A1G7M865_CHIFI</name>
<evidence type="ECO:0000259" key="11">
    <source>
        <dbReference type="Pfam" id="PF00593"/>
    </source>
</evidence>
<dbReference type="InterPro" id="IPR008969">
    <property type="entry name" value="CarboxyPept-like_regulatory"/>
</dbReference>
<sequence>MQLYDYVEATDMPWLLPTKIEHRSIAKKVTLFPVRKILLVMKMITILLTIACLQVSAASYAQKLSLSAKDRPLEEVFREIKEKTGYLFFYNIGMLKNAQKVNIQVENSDLRYVLDLIFKKQPFTYEIVNKTVVIKPRQTDLLMVVPTEAPAGNVSGRVTDEKGNPLPGVSVQVKGSSKGTQTNTNGEYQLTGLADNAILIFRYIGFQPQEIPVNGRNNIAVTLTSGALGLGDVVVVGYGKQSRQNLISAVNTVKADELNKGAITDVGQLLQGKVPGLNVSASGDPNAVAAVVLRGASTLNASQGPFYVIDGIPGADISVIAPDDIASVDVLKDAAATAIYGNRAANGVIMVTTKRGKKGQLQVSYSGYAGMEKVSNNLKMMNAEELRSFLTKNGQSLSPADDKGANTDWQKAIQRITAVSHNHNLSLSGGTDHSTYAASLNYTKKEGILLNSNLERVIARLQLEQYALNDRVKFGVNVMNSNSNANDIPYRNVVLLQSALHLPVSPIKNADGSWFENFTTQGYYNPVAMMNNSQMNNKYNNLVGSFTTQVKLPFGFTYDLNLSYIGFTSLHSEYYDKYFTTSYNSMYDNPDPGLGGHTQQTFGQNGQATRKSYQNTTKVLETFLTWDKTFGRHVINMVLGYSWQNNKIGDGFQVTTSNFPVDNIGYNNLALSSPYSVSGFQVGFGPDGLYQENRLISNFARLNYNYGNKYLLQGSVRRDGSSVFGTNNQWGYFPSVGLAWRLSQENFMKDVTALSDVKLRASYGVTGNASGFSAYTSRFISGNLGVYYYNGMAIAASGPIQAANPDLKWEKTATSNIGVDFAILKGKVNVSVDAYNKKTTGMIYSYRVDPILVPTGTIVANGGSMRNKGIEISINATPVQNKNFSWTSSLNIAHNQNRITSLTNPLFAGGDSVLLAFPEGAGQSGHSLQILKEGKPLGQFFSLAYAGKDANGVSQYVGGDGKLTTTPVVGTDYHYIGNAQPKLLMGWANNFHYHQWDLSIFLRGVFGNKIFNATRADLFRPSTAQYTNILKDAASESTADFNAYLYSDRFVESGTYVRFDNASLAYNFKNLGPYIKGLRLYVTANNLFVITGYKGVDPEVNQGGIAPGVDYNNFYPKTRTFLFGANISL</sequence>
<comment type="subcellular location">
    <subcellularLocation>
        <location evidence="1 8">Cell outer membrane</location>
        <topology evidence="1 8">Multi-pass membrane protein</topology>
    </subcellularLocation>
</comment>
<dbReference type="AlphaFoldDB" id="A0A1G7M865"/>
<evidence type="ECO:0000259" key="12">
    <source>
        <dbReference type="Pfam" id="PF07715"/>
    </source>
</evidence>
<dbReference type="STRING" id="104663.SAMN04488121_102309"/>
<dbReference type="Pfam" id="PF07715">
    <property type="entry name" value="Plug"/>
    <property type="match status" value="1"/>
</dbReference>
<dbReference type="Gene3D" id="2.40.170.20">
    <property type="entry name" value="TonB-dependent receptor, beta-barrel domain"/>
    <property type="match status" value="1"/>
</dbReference>
<dbReference type="GO" id="GO:0009279">
    <property type="term" value="C:cell outer membrane"/>
    <property type="evidence" value="ECO:0007669"/>
    <property type="project" value="UniProtKB-SubCell"/>
</dbReference>
<dbReference type="SUPFAM" id="SSF56935">
    <property type="entry name" value="Porins"/>
    <property type="match status" value="1"/>
</dbReference>
<evidence type="ECO:0000313" key="13">
    <source>
        <dbReference type="EMBL" id="SDF57400.1"/>
    </source>
</evidence>
<dbReference type="NCBIfam" id="TIGR04056">
    <property type="entry name" value="OMP_RagA_SusC"/>
    <property type="match status" value="1"/>
</dbReference>
<dbReference type="Proteomes" id="UP000199045">
    <property type="component" value="Unassembled WGS sequence"/>
</dbReference>
<dbReference type="NCBIfam" id="TIGR04057">
    <property type="entry name" value="SusC_RagA_signa"/>
    <property type="match status" value="1"/>
</dbReference>
<accession>A0A1G7M865</accession>
<keyword evidence="10" id="KW-1133">Transmembrane helix</keyword>
<evidence type="ECO:0000256" key="7">
    <source>
        <dbReference type="ARBA" id="ARBA00023237"/>
    </source>
</evidence>
<dbReference type="EMBL" id="FNBN01000002">
    <property type="protein sequence ID" value="SDF57400.1"/>
    <property type="molecule type" value="Genomic_DNA"/>
</dbReference>
<dbReference type="InterPro" id="IPR037066">
    <property type="entry name" value="Plug_dom_sf"/>
</dbReference>
<keyword evidence="3 8" id="KW-1134">Transmembrane beta strand</keyword>
<protein>
    <submittedName>
        <fullName evidence="13">Iron complex outermembrane recepter protein</fullName>
    </submittedName>
</protein>
<evidence type="ECO:0000313" key="14">
    <source>
        <dbReference type="Proteomes" id="UP000199045"/>
    </source>
</evidence>
<evidence type="ECO:0000256" key="4">
    <source>
        <dbReference type="ARBA" id="ARBA00022692"/>
    </source>
</evidence>
<dbReference type="Pfam" id="PF00593">
    <property type="entry name" value="TonB_dep_Rec_b-barrel"/>
    <property type="match status" value="1"/>
</dbReference>
<dbReference type="InterPro" id="IPR036942">
    <property type="entry name" value="Beta-barrel_TonB_sf"/>
</dbReference>
<evidence type="ECO:0000256" key="3">
    <source>
        <dbReference type="ARBA" id="ARBA00022452"/>
    </source>
</evidence>
<feature type="transmembrane region" description="Helical" evidence="10">
    <location>
        <begin position="37"/>
        <end position="61"/>
    </location>
</feature>
<dbReference type="InterPro" id="IPR000531">
    <property type="entry name" value="Beta-barrel_TonB"/>
</dbReference>
<dbReference type="Gene3D" id="2.170.130.10">
    <property type="entry name" value="TonB-dependent receptor, plug domain"/>
    <property type="match status" value="1"/>
</dbReference>
<dbReference type="Pfam" id="PF13715">
    <property type="entry name" value="CarbopepD_reg_2"/>
    <property type="match status" value="1"/>
</dbReference>
<dbReference type="InterPro" id="IPR023996">
    <property type="entry name" value="TonB-dep_OMP_SusC/RagA"/>
</dbReference>
<evidence type="ECO:0000256" key="8">
    <source>
        <dbReference type="PROSITE-ProRule" id="PRU01360"/>
    </source>
</evidence>
<feature type="domain" description="TonB-dependent receptor plug" evidence="12">
    <location>
        <begin position="244"/>
        <end position="348"/>
    </location>
</feature>
<evidence type="ECO:0000256" key="1">
    <source>
        <dbReference type="ARBA" id="ARBA00004571"/>
    </source>
</evidence>
<keyword evidence="5 9" id="KW-0798">TonB box</keyword>
<keyword evidence="6 8" id="KW-0472">Membrane</keyword>
<dbReference type="RefSeq" id="WP_245705384.1">
    <property type="nucleotide sequence ID" value="NZ_FNBN01000002.1"/>
</dbReference>
<dbReference type="InterPro" id="IPR039426">
    <property type="entry name" value="TonB-dep_rcpt-like"/>
</dbReference>
<proteinExistence type="inferred from homology"/>
<dbReference type="PROSITE" id="PS52016">
    <property type="entry name" value="TONB_DEPENDENT_REC_3"/>
    <property type="match status" value="1"/>
</dbReference>
<gene>
    <name evidence="13" type="ORF">SAMN04488121_102309</name>
</gene>
<evidence type="ECO:0000256" key="9">
    <source>
        <dbReference type="RuleBase" id="RU003357"/>
    </source>
</evidence>